<dbReference type="EMBL" id="KY819067">
    <property type="protein sequence ID" value="ARO74429.1"/>
    <property type="molecule type" value="Genomic_DNA"/>
</dbReference>
<keyword evidence="3 4" id="KW-0687">Ribonucleoprotein</keyword>
<comment type="similarity">
    <text evidence="1 4">Belongs to the bacterial ribosomal protein bL19 family.</text>
</comment>
<dbReference type="PIRSF" id="PIRSF002191">
    <property type="entry name" value="Ribosomal_L19"/>
    <property type="match status" value="1"/>
</dbReference>
<dbReference type="HAMAP" id="MF_00402">
    <property type="entry name" value="Ribosomal_bL19"/>
    <property type="match status" value="1"/>
</dbReference>
<dbReference type="GO" id="GO:0003735">
    <property type="term" value="F:structural constituent of ribosome"/>
    <property type="evidence" value="ECO:0007669"/>
    <property type="project" value="InterPro"/>
</dbReference>
<geneLocation type="chloroplast" evidence="5"/>
<dbReference type="InterPro" id="IPR008991">
    <property type="entry name" value="Translation_prot_SH3-like_sf"/>
</dbReference>
<evidence type="ECO:0000256" key="1">
    <source>
        <dbReference type="ARBA" id="ARBA00005781"/>
    </source>
</evidence>
<dbReference type="Pfam" id="PF01245">
    <property type="entry name" value="Ribosomal_L19"/>
    <property type="match status" value="1"/>
</dbReference>
<evidence type="ECO:0000256" key="2">
    <source>
        <dbReference type="ARBA" id="ARBA00022980"/>
    </source>
</evidence>
<dbReference type="GO" id="GO:0005840">
    <property type="term" value="C:ribosome"/>
    <property type="evidence" value="ECO:0007669"/>
    <property type="project" value="UniProtKB-KW"/>
</dbReference>
<gene>
    <name evidence="4 5" type="primary">rpl19</name>
</gene>
<proteinExistence type="inferred from homology"/>
<dbReference type="PANTHER" id="PTHR15680">
    <property type="entry name" value="RIBOSOMAL PROTEIN L19"/>
    <property type="match status" value="1"/>
</dbReference>
<dbReference type="Gene3D" id="2.30.30.790">
    <property type="match status" value="1"/>
</dbReference>
<reference evidence="5" key="1">
    <citation type="submission" date="2017-03" db="EMBL/GenBank/DDBJ databases">
        <title>Phylogenetic position of the coral symbiont Ostreobium (Ulvophyceae) inferred from chloroplast genome data.</title>
        <authorList>
            <person name="Verbruggen H."/>
            <person name="Marcelino V.R."/>
            <person name="Guiry M.D."/>
            <person name="Cremen M.C."/>
            <person name="Jackson C.J."/>
        </authorList>
    </citation>
    <scope>NUCLEOTIDE SEQUENCE</scope>
</reference>
<evidence type="ECO:0000256" key="4">
    <source>
        <dbReference type="HAMAP-Rule" id="MF_00402"/>
    </source>
</evidence>
<dbReference type="PRINTS" id="PR00061">
    <property type="entry name" value="RIBOSOMALL19"/>
</dbReference>
<evidence type="ECO:0000313" key="5">
    <source>
        <dbReference type="EMBL" id="ARO74429.1"/>
    </source>
</evidence>
<protein>
    <recommendedName>
        <fullName evidence="4">Large ribosomal subunit protein bL19c</fullName>
    </recommendedName>
</protein>
<dbReference type="InterPro" id="IPR001857">
    <property type="entry name" value="Ribosomal_bL19"/>
</dbReference>
<evidence type="ECO:0000256" key="3">
    <source>
        <dbReference type="ARBA" id="ARBA00023274"/>
    </source>
</evidence>
<sequence length="118" mass="13547">MGLKLIKFANKFEKKYINEKIPKLNVGNKTRVGIMIQEGEKKRVQFFEGIIISTHKSSIDTTITIRRIFQGIGIERTFPVNSPQIKSIKIVDNLQAKRAKLFYLRNKVGKAAMKIRGK</sequence>
<comment type="subcellular location">
    <subcellularLocation>
        <location evidence="4">Plastid</location>
        <location evidence="4">Chloroplast</location>
    </subcellularLocation>
</comment>
<dbReference type="PANTHER" id="PTHR15680:SF9">
    <property type="entry name" value="LARGE RIBOSOMAL SUBUNIT PROTEIN BL19M"/>
    <property type="match status" value="1"/>
</dbReference>
<dbReference type="AlphaFoldDB" id="A0A2P0QJ22"/>
<dbReference type="GO" id="GO:0009507">
    <property type="term" value="C:chloroplast"/>
    <property type="evidence" value="ECO:0007669"/>
    <property type="project" value="UniProtKB-SubCell"/>
</dbReference>
<dbReference type="SUPFAM" id="SSF50104">
    <property type="entry name" value="Translation proteins SH3-like domain"/>
    <property type="match status" value="1"/>
</dbReference>
<keyword evidence="5" id="KW-0150">Chloroplast</keyword>
<dbReference type="NCBIfam" id="TIGR01024">
    <property type="entry name" value="rplS_bact"/>
    <property type="match status" value="1"/>
</dbReference>
<keyword evidence="5" id="KW-0934">Plastid</keyword>
<dbReference type="GO" id="GO:0006412">
    <property type="term" value="P:translation"/>
    <property type="evidence" value="ECO:0007669"/>
    <property type="project" value="UniProtKB-UniRule"/>
</dbReference>
<organism evidence="5">
    <name type="scientific">Ostreobium sp. HV05007bc</name>
    <dbReference type="NCBI Taxonomy" id="1940403"/>
    <lineage>
        <taxon>Eukaryota</taxon>
        <taxon>Viridiplantae</taxon>
        <taxon>Chlorophyta</taxon>
        <taxon>core chlorophytes</taxon>
        <taxon>Ulvophyceae</taxon>
        <taxon>TCBD clade</taxon>
        <taxon>Bryopsidales</taxon>
        <taxon>Ostreobineae</taxon>
        <taxon>Ostreobiaceae</taxon>
        <taxon>Ostreobium</taxon>
    </lineage>
</organism>
<keyword evidence="2 4" id="KW-0689">Ribosomal protein</keyword>
<dbReference type="InterPro" id="IPR038657">
    <property type="entry name" value="Ribosomal_bL19_sf"/>
</dbReference>
<dbReference type="GO" id="GO:1990904">
    <property type="term" value="C:ribonucleoprotein complex"/>
    <property type="evidence" value="ECO:0007669"/>
    <property type="project" value="UniProtKB-KW"/>
</dbReference>
<accession>A0A2P0QJ22</accession>
<name>A0A2P0QJ22_9CHLO</name>